<dbReference type="InterPro" id="IPR023577">
    <property type="entry name" value="CYTH_domain"/>
</dbReference>
<dbReference type="HOGENOM" id="CLU_2206897_0_0_9"/>
<feature type="domain" description="CYTH" evidence="1">
    <location>
        <begin position="20"/>
        <end position="96"/>
    </location>
</feature>
<dbReference type="SUPFAM" id="SSF55154">
    <property type="entry name" value="CYTH-like phosphatases"/>
    <property type="match status" value="1"/>
</dbReference>
<sequence length="107" mass="12527">MSNDQLPTYGAVHNKLQALNLDARQFHCLGYLTTKRAEKQIAAGLLALDENWYNNHHDYEIEIEVENERTGEKAFNDFLNELNIHKKKTPNKIERMMLTSHFQNLNN</sequence>
<dbReference type="Proteomes" id="UP000008456">
    <property type="component" value="Chromosome"/>
</dbReference>
<dbReference type="AlphaFoldDB" id="F3Y9M4"/>
<dbReference type="EMBL" id="AP012200">
    <property type="protein sequence ID" value="BAK21202.1"/>
    <property type="molecule type" value="Genomic_DNA"/>
</dbReference>
<dbReference type="STRING" id="940190.MPTP_0735"/>
<gene>
    <name evidence="2" type="ordered locus">MPTP_0735</name>
</gene>
<dbReference type="KEGG" id="mps:MPTP_0735"/>
<protein>
    <submittedName>
        <fullName evidence="2">Adenylate cyclase</fullName>
    </submittedName>
</protein>
<reference evidence="2 3" key="1">
    <citation type="journal article" date="2011" name="J. Bacteriol.">
        <title>Complete genome sequence of Melissococcus plutonius ATCC 35311.</title>
        <authorList>
            <person name="Okumura K."/>
            <person name="Arai R."/>
            <person name="Okura M."/>
            <person name="Kirikae T."/>
            <person name="Takamatsu D."/>
            <person name="Osaki M."/>
            <person name="Miyoshi-Akiyama T."/>
        </authorList>
    </citation>
    <scope>NUCLEOTIDE SEQUENCE [LARGE SCALE GENOMIC DNA]</scope>
    <source>
        <strain evidence="3">ATCC 35311 / CIP 104052 / LMG 20360 / NCIMB 702443</strain>
    </source>
</reference>
<proteinExistence type="predicted"/>
<dbReference type="RefSeq" id="WP_013773640.1">
    <property type="nucleotide sequence ID" value="NC_015516.1"/>
</dbReference>
<dbReference type="Pfam" id="PF01928">
    <property type="entry name" value="CYTH"/>
    <property type="match status" value="1"/>
</dbReference>
<name>F3Y9M4_MELPT</name>
<evidence type="ECO:0000313" key="2">
    <source>
        <dbReference type="EMBL" id="BAK21202.1"/>
    </source>
</evidence>
<keyword evidence="3" id="KW-1185">Reference proteome</keyword>
<reference key="2">
    <citation type="submission" date="2011-04" db="EMBL/GenBank/DDBJ databases">
        <title>Whole genome sequence of Melissococcus plutonius ATCC 35311.</title>
        <authorList>
            <person name="Okumura K."/>
            <person name="Arai R."/>
            <person name="Osaki M."/>
            <person name="Okura M."/>
            <person name="Kirikae T."/>
            <person name="Takamatsu D."/>
            <person name="Akiyama T."/>
        </authorList>
    </citation>
    <scope>NUCLEOTIDE SEQUENCE</scope>
    <source>
        <strain>ATCC 35311</strain>
    </source>
</reference>
<evidence type="ECO:0000313" key="3">
    <source>
        <dbReference type="Proteomes" id="UP000008456"/>
    </source>
</evidence>
<accession>F3Y9M4</accession>
<dbReference type="InterPro" id="IPR033469">
    <property type="entry name" value="CYTH-like_dom_sf"/>
</dbReference>
<organism evidence="2 3">
    <name type="scientific">Melissococcus plutonius (strain ATCC 35311 / DSM 29964 / CIP 104052 / LMG 20360 / NCIMB 702443)</name>
    <dbReference type="NCBI Taxonomy" id="940190"/>
    <lineage>
        <taxon>Bacteria</taxon>
        <taxon>Bacillati</taxon>
        <taxon>Bacillota</taxon>
        <taxon>Bacilli</taxon>
        <taxon>Lactobacillales</taxon>
        <taxon>Enterococcaceae</taxon>
        <taxon>Melissococcus</taxon>
    </lineage>
</organism>
<dbReference type="Gene3D" id="2.40.320.10">
    <property type="entry name" value="Hypothetical Protein Pfu-838710-001"/>
    <property type="match status" value="1"/>
</dbReference>
<evidence type="ECO:0000259" key="1">
    <source>
        <dbReference type="Pfam" id="PF01928"/>
    </source>
</evidence>